<dbReference type="EMBL" id="OANU01000161">
    <property type="protein sequence ID" value="SNX50870.1"/>
    <property type="molecule type" value="Genomic_DNA"/>
</dbReference>
<protein>
    <recommendedName>
        <fullName evidence="3">IS66 family insertion sequence element accessory protein TnpB</fullName>
    </recommendedName>
</protein>
<name>A0A240ERG4_9VIBR</name>
<dbReference type="AlphaFoldDB" id="A0A240ERG4"/>
<organism evidence="1 2">
    <name type="scientific">Vibrio thalassae</name>
    <dbReference type="NCBI Taxonomy" id="1243014"/>
    <lineage>
        <taxon>Bacteria</taxon>
        <taxon>Pseudomonadati</taxon>
        <taxon>Pseudomonadota</taxon>
        <taxon>Gammaproteobacteria</taxon>
        <taxon>Vibrionales</taxon>
        <taxon>Vibrionaceae</taxon>
        <taxon>Vibrio</taxon>
    </lineage>
</organism>
<evidence type="ECO:0000313" key="1">
    <source>
        <dbReference type="EMBL" id="SNX50870.1"/>
    </source>
</evidence>
<keyword evidence="2" id="KW-1185">Reference proteome</keyword>
<proteinExistence type="predicted"/>
<accession>A0A240ERG4</accession>
<dbReference type="OrthoDB" id="5878741at2"/>
<evidence type="ECO:0008006" key="3">
    <source>
        <dbReference type="Google" id="ProtNLM"/>
    </source>
</evidence>
<evidence type="ECO:0000313" key="2">
    <source>
        <dbReference type="Proteomes" id="UP000219336"/>
    </source>
</evidence>
<dbReference type="Proteomes" id="UP000219336">
    <property type="component" value="Unassembled WGS sequence"/>
</dbReference>
<reference evidence="2" key="1">
    <citation type="submission" date="2016-06" db="EMBL/GenBank/DDBJ databases">
        <authorList>
            <person name="Rodrigo-Torres L."/>
            <person name="Arahal R.D."/>
            <person name="Lucena T."/>
        </authorList>
    </citation>
    <scope>NUCLEOTIDE SEQUENCE [LARGE SCALE GENOMIC DNA]</scope>
    <source>
        <strain evidence="2">CECT8203</strain>
    </source>
</reference>
<dbReference type="NCBIfam" id="NF047593">
    <property type="entry name" value="IS66_ISAeme5_TnpA"/>
    <property type="match status" value="1"/>
</dbReference>
<dbReference type="RefSeq" id="WP_096995736.1">
    <property type="nucleotide sequence ID" value="NZ_JBHSII010000001.1"/>
</dbReference>
<sequence length="102" mass="11528">MTHSSQVWQHHVNDWQKGDLSQAQYCRSHGLDQSQFSYWKCKFTRTKSVTQSVTSKFALAQVETVTRQVSSLLTITLPSGTQIEGIDENNAHVAAKLIECMN</sequence>
<gene>
    <name evidence="1" type="ORF">VTH8203_04544</name>
</gene>